<dbReference type="Proteomes" id="UP000499080">
    <property type="component" value="Unassembled WGS sequence"/>
</dbReference>
<evidence type="ECO:0000256" key="2">
    <source>
        <dbReference type="PROSITE-ProRule" id="PRU00168"/>
    </source>
</evidence>
<dbReference type="PANTHER" id="PTHR23113:SF327">
    <property type="entry name" value="EXCHANGE PROTEIN DIRECTLY ACTIVATED BY CAMP, ISOFORM E"/>
    <property type="match status" value="1"/>
</dbReference>
<dbReference type="InterPro" id="IPR001895">
    <property type="entry name" value="RASGEF_cat_dom"/>
</dbReference>
<reference evidence="4 5" key="1">
    <citation type="journal article" date="2019" name="Sci. Rep.">
        <title>Orb-weaving spider Araneus ventricosus genome elucidates the spidroin gene catalogue.</title>
        <authorList>
            <person name="Kono N."/>
            <person name="Nakamura H."/>
            <person name="Ohtoshi R."/>
            <person name="Moran D.A.P."/>
            <person name="Shinohara A."/>
            <person name="Yoshida Y."/>
            <person name="Fujiwara M."/>
            <person name="Mori M."/>
            <person name="Tomita M."/>
            <person name="Arakawa K."/>
        </authorList>
    </citation>
    <scope>NUCLEOTIDE SEQUENCE [LARGE SCALE GENOMIC DNA]</scope>
</reference>
<evidence type="ECO:0000313" key="5">
    <source>
        <dbReference type="Proteomes" id="UP000499080"/>
    </source>
</evidence>
<feature type="domain" description="Ras-GEF" evidence="3">
    <location>
        <begin position="1"/>
        <end position="59"/>
    </location>
</feature>
<keyword evidence="5" id="KW-1185">Reference proteome</keyword>
<name>A0A4Y2FJ19_ARAVE</name>
<feature type="non-terminal residue" evidence="4">
    <location>
        <position position="1"/>
    </location>
</feature>
<accession>A0A4Y2FJ19</accession>
<evidence type="ECO:0000256" key="1">
    <source>
        <dbReference type="ARBA" id="ARBA00022658"/>
    </source>
</evidence>
<dbReference type="Gene3D" id="1.10.840.10">
    <property type="entry name" value="Ras guanine-nucleotide exchange factors catalytic domain"/>
    <property type="match status" value="1"/>
</dbReference>
<dbReference type="InterPro" id="IPR023578">
    <property type="entry name" value="Ras_GEF_dom_sf"/>
</dbReference>
<dbReference type="InterPro" id="IPR036964">
    <property type="entry name" value="RASGEF_cat_dom_sf"/>
</dbReference>
<gene>
    <name evidence="4" type="primary">RAPGEF4_4</name>
    <name evidence="4" type="ORF">AVEN_111351_1</name>
</gene>
<evidence type="ECO:0000313" key="4">
    <source>
        <dbReference type="EMBL" id="GBM40425.1"/>
    </source>
</evidence>
<dbReference type="OrthoDB" id="21144at2759"/>
<organism evidence="4 5">
    <name type="scientific">Araneus ventricosus</name>
    <name type="common">Orbweaver spider</name>
    <name type="synonym">Epeira ventricosa</name>
    <dbReference type="NCBI Taxonomy" id="182803"/>
    <lineage>
        <taxon>Eukaryota</taxon>
        <taxon>Metazoa</taxon>
        <taxon>Ecdysozoa</taxon>
        <taxon>Arthropoda</taxon>
        <taxon>Chelicerata</taxon>
        <taxon>Arachnida</taxon>
        <taxon>Araneae</taxon>
        <taxon>Araneomorphae</taxon>
        <taxon>Entelegynae</taxon>
        <taxon>Araneoidea</taxon>
        <taxon>Araneidae</taxon>
        <taxon>Araneus</taxon>
    </lineage>
</organism>
<comment type="caution">
    <text evidence="4">The sequence shown here is derived from an EMBL/GenBank/DDBJ whole genome shotgun (WGS) entry which is preliminary data.</text>
</comment>
<dbReference type="GO" id="GO:0007265">
    <property type="term" value="P:Ras protein signal transduction"/>
    <property type="evidence" value="ECO:0007669"/>
    <property type="project" value="TreeGrafter"/>
</dbReference>
<dbReference type="EMBL" id="BGPR01173919">
    <property type="protein sequence ID" value="GBM40425.1"/>
    <property type="molecule type" value="Genomic_DNA"/>
</dbReference>
<dbReference type="PANTHER" id="PTHR23113">
    <property type="entry name" value="GUANINE NUCLEOTIDE EXCHANGE FACTOR"/>
    <property type="match status" value="1"/>
</dbReference>
<dbReference type="InterPro" id="IPR008937">
    <property type="entry name" value="Ras-like_GEF"/>
</dbReference>
<dbReference type="SUPFAM" id="SSF48366">
    <property type="entry name" value="Ras GEF"/>
    <property type="match status" value="1"/>
</dbReference>
<dbReference type="GO" id="GO:0005886">
    <property type="term" value="C:plasma membrane"/>
    <property type="evidence" value="ECO:0007669"/>
    <property type="project" value="TreeGrafter"/>
</dbReference>
<proteinExistence type="predicted"/>
<keyword evidence="1 2" id="KW-0344">Guanine-nucleotide releasing factor</keyword>
<protein>
    <submittedName>
        <fullName evidence="4">Rap guanine nucleotide exchange factor 4</fullName>
    </submittedName>
</protein>
<sequence>KFIKIAAHCREYQNMNSFFAIVLGLSNIAVSRMSQTWEKLPSKLKRTFADFEALIDPSR</sequence>
<dbReference type="GO" id="GO:0005085">
    <property type="term" value="F:guanyl-nucleotide exchange factor activity"/>
    <property type="evidence" value="ECO:0007669"/>
    <property type="project" value="UniProtKB-KW"/>
</dbReference>
<dbReference type="Pfam" id="PF00617">
    <property type="entry name" value="RasGEF"/>
    <property type="match status" value="1"/>
</dbReference>
<dbReference type="AlphaFoldDB" id="A0A4Y2FJ19"/>
<dbReference type="PROSITE" id="PS50009">
    <property type="entry name" value="RASGEF_CAT"/>
    <property type="match status" value="1"/>
</dbReference>
<evidence type="ECO:0000259" key="3">
    <source>
        <dbReference type="PROSITE" id="PS50009"/>
    </source>
</evidence>